<reference evidence="3" key="1">
    <citation type="submission" date="2021-12" db="EMBL/GenBank/DDBJ databases">
        <authorList>
            <person name="King R."/>
        </authorList>
    </citation>
    <scope>NUCLEOTIDE SEQUENCE</scope>
</reference>
<protein>
    <recommendedName>
        <fullName evidence="2">Ig-like domain-containing protein</fullName>
    </recommendedName>
</protein>
<dbReference type="InterPro" id="IPR036179">
    <property type="entry name" value="Ig-like_dom_sf"/>
</dbReference>
<dbReference type="PROSITE" id="PS50835">
    <property type="entry name" value="IG_LIKE"/>
    <property type="match status" value="1"/>
</dbReference>
<dbReference type="InterPro" id="IPR013783">
    <property type="entry name" value="Ig-like_fold"/>
</dbReference>
<dbReference type="Proteomes" id="UP001152759">
    <property type="component" value="Chromosome 3"/>
</dbReference>
<gene>
    <name evidence="3" type="ORF">BEMITA_LOCUS6679</name>
</gene>
<feature type="chain" id="PRO_5040390487" description="Ig-like domain-containing protein" evidence="1">
    <location>
        <begin position="23"/>
        <end position="77"/>
    </location>
</feature>
<dbReference type="InterPro" id="IPR007110">
    <property type="entry name" value="Ig-like_dom"/>
</dbReference>
<evidence type="ECO:0000313" key="3">
    <source>
        <dbReference type="EMBL" id="CAH0769722.1"/>
    </source>
</evidence>
<evidence type="ECO:0000256" key="1">
    <source>
        <dbReference type="SAM" id="SignalP"/>
    </source>
</evidence>
<sequence>MSTANLLKQLGCFIFLASAVSGAEDTTIGPVFITEPPNRVDFSNTTGAEVECKARGNPPPEIIWIRSDGTAVGDVPA</sequence>
<dbReference type="EMBL" id="OU963864">
    <property type="protein sequence ID" value="CAH0769722.1"/>
    <property type="molecule type" value="Genomic_DNA"/>
</dbReference>
<keyword evidence="1" id="KW-0732">Signal</keyword>
<accession>A0A9P0CCU7</accession>
<dbReference type="Gene3D" id="2.60.40.10">
    <property type="entry name" value="Immunoglobulins"/>
    <property type="match status" value="1"/>
</dbReference>
<evidence type="ECO:0000313" key="4">
    <source>
        <dbReference type="Proteomes" id="UP001152759"/>
    </source>
</evidence>
<keyword evidence="4" id="KW-1185">Reference proteome</keyword>
<evidence type="ECO:0000259" key="2">
    <source>
        <dbReference type="PROSITE" id="PS50835"/>
    </source>
</evidence>
<proteinExistence type="predicted"/>
<feature type="signal peptide" evidence="1">
    <location>
        <begin position="1"/>
        <end position="22"/>
    </location>
</feature>
<dbReference type="SUPFAM" id="SSF48726">
    <property type="entry name" value="Immunoglobulin"/>
    <property type="match status" value="1"/>
</dbReference>
<organism evidence="3 4">
    <name type="scientific">Bemisia tabaci</name>
    <name type="common">Sweetpotato whitefly</name>
    <name type="synonym">Aleurodes tabaci</name>
    <dbReference type="NCBI Taxonomy" id="7038"/>
    <lineage>
        <taxon>Eukaryota</taxon>
        <taxon>Metazoa</taxon>
        <taxon>Ecdysozoa</taxon>
        <taxon>Arthropoda</taxon>
        <taxon>Hexapoda</taxon>
        <taxon>Insecta</taxon>
        <taxon>Pterygota</taxon>
        <taxon>Neoptera</taxon>
        <taxon>Paraneoptera</taxon>
        <taxon>Hemiptera</taxon>
        <taxon>Sternorrhyncha</taxon>
        <taxon>Aleyrodoidea</taxon>
        <taxon>Aleyrodidae</taxon>
        <taxon>Aleyrodinae</taxon>
        <taxon>Bemisia</taxon>
    </lineage>
</organism>
<dbReference type="AlphaFoldDB" id="A0A9P0CCU7"/>
<name>A0A9P0CCU7_BEMTA</name>
<feature type="domain" description="Ig-like" evidence="2">
    <location>
        <begin position="30"/>
        <end position="77"/>
    </location>
</feature>